<gene>
    <name evidence="1" type="primary">hprK</name>
    <name evidence="1" type="ORF">CM83_101856</name>
</gene>
<evidence type="ECO:0000313" key="1">
    <source>
        <dbReference type="EMBL" id="JAG19070.1"/>
    </source>
</evidence>
<organism evidence="1">
    <name type="scientific">Lygus hesperus</name>
    <name type="common">Western plant bug</name>
    <dbReference type="NCBI Taxonomy" id="30085"/>
    <lineage>
        <taxon>Eukaryota</taxon>
        <taxon>Metazoa</taxon>
        <taxon>Ecdysozoa</taxon>
        <taxon>Arthropoda</taxon>
        <taxon>Hexapoda</taxon>
        <taxon>Insecta</taxon>
        <taxon>Pterygota</taxon>
        <taxon>Neoptera</taxon>
        <taxon>Paraneoptera</taxon>
        <taxon>Hemiptera</taxon>
        <taxon>Heteroptera</taxon>
        <taxon>Panheteroptera</taxon>
        <taxon>Cimicomorpha</taxon>
        <taxon>Miridae</taxon>
        <taxon>Mirini</taxon>
        <taxon>Lygus</taxon>
    </lineage>
</organism>
<feature type="non-terminal residue" evidence="1">
    <location>
        <position position="284"/>
    </location>
</feature>
<dbReference type="EMBL" id="GBHO01024534">
    <property type="protein sequence ID" value="JAG19070.1"/>
    <property type="molecule type" value="Transcribed_RNA"/>
</dbReference>
<reference evidence="1" key="2">
    <citation type="submission" date="2014-07" db="EMBL/GenBank/DDBJ databases">
        <authorList>
            <person name="Hull J."/>
        </authorList>
    </citation>
    <scope>NUCLEOTIDE SEQUENCE</scope>
</reference>
<keyword evidence="1" id="KW-0808">Transferase</keyword>
<sequence>MQGLTITSMEKQFVSKHLHIFSISLKRIRVVQLKVKDGDEAPKDKRGKHMNRPRVVNYEDRSAVKRHIESFPTVESHYSRRLSSKLCLNMDLSVRKMHSFFLQTHPESTISLSLYRKSFNREFNLRFGSPRSDTCKRCDLNYVKLIAAPNDEERKKIEEDSEIHHMQADAAYKQLADDGKNSSFITLCVDLQQVLFTPNLSHSDVFYQRQYSNYNFAVHNMTSNIANMFLWHEVTAKRGSKEIGSCILKYITSKWKPLSAGEERKLIVWSDSCVGQNNNKVILT</sequence>
<proteinExistence type="predicted"/>
<accession>A0A0A9XPQ5</accession>
<dbReference type="GO" id="GO:0016301">
    <property type="term" value="F:kinase activity"/>
    <property type="evidence" value="ECO:0007669"/>
    <property type="project" value="UniProtKB-KW"/>
</dbReference>
<dbReference type="PANTHER" id="PTHR10773">
    <property type="entry name" value="DNA-DIRECTED RNA POLYMERASES I, II, AND III SUBUNIT RPABC2"/>
    <property type="match status" value="1"/>
</dbReference>
<protein>
    <submittedName>
        <fullName evidence="1">HPr kinase/phosphorylase</fullName>
    </submittedName>
</protein>
<dbReference type="PANTHER" id="PTHR10773:SF19">
    <property type="match status" value="1"/>
</dbReference>
<keyword evidence="1" id="KW-0418">Kinase</keyword>
<reference evidence="1" key="1">
    <citation type="journal article" date="2014" name="PLoS ONE">
        <title>Transcriptome-Based Identification of ABC Transporters in the Western Tarnished Plant Bug Lygus hesperus.</title>
        <authorList>
            <person name="Hull J.J."/>
            <person name="Chaney K."/>
            <person name="Geib S.M."/>
            <person name="Fabrick J.A."/>
            <person name="Brent C.S."/>
            <person name="Walsh D."/>
            <person name="Lavine L.C."/>
        </authorList>
    </citation>
    <scope>NUCLEOTIDE SEQUENCE</scope>
</reference>
<name>A0A0A9XPQ5_LYGHE</name>
<dbReference type="AlphaFoldDB" id="A0A0A9XPQ5"/>